<feature type="transmembrane region" description="Helical" evidence="1">
    <location>
        <begin position="21"/>
        <end position="43"/>
    </location>
</feature>
<organism evidence="2 5">
    <name type="scientific">Marinomonas gallaica</name>
    <dbReference type="NCBI Taxonomy" id="1806667"/>
    <lineage>
        <taxon>Bacteria</taxon>
        <taxon>Pseudomonadati</taxon>
        <taxon>Pseudomonadota</taxon>
        <taxon>Gammaproteobacteria</taxon>
        <taxon>Oceanospirillales</taxon>
        <taxon>Oceanospirillaceae</taxon>
        <taxon>Marinomonas</taxon>
    </lineage>
</organism>
<keyword evidence="1" id="KW-0812">Transmembrane</keyword>
<dbReference type="Proteomes" id="UP000092840">
    <property type="component" value="Unassembled WGS sequence"/>
</dbReference>
<feature type="transmembrane region" description="Helical" evidence="1">
    <location>
        <begin position="55"/>
        <end position="81"/>
    </location>
</feature>
<reference evidence="3 4" key="1">
    <citation type="submission" date="2016-06" db="EMBL/GenBank/DDBJ databases">
        <authorList>
            <person name="Rodrigo-Torres L."/>
            <person name="Arahal D.R."/>
        </authorList>
    </citation>
    <scope>NUCLEOTIDE SEQUENCE [LARGE SCALE GENOMIC DNA]</scope>
    <source>
        <strain evidence="3 4">CECT 5116</strain>
    </source>
</reference>
<dbReference type="EMBL" id="FLRA01000003">
    <property type="protein sequence ID" value="SBT16480.1"/>
    <property type="molecule type" value="Genomic_DNA"/>
</dbReference>
<keyword evidence="4" id="KW-1185">Reference proteome</keyword>
<evidence type="ECO:0000256" key="1">
    <source>
        <dbReference type="SAM" id="Phobius"/>
    </source>
</evidence>
<evidence type="ECO:0000313" key="4">
    <source>
        <dbReference type="Proteomes" id="UP000092840"/>
    </source>
</evidence>
<evidence type="ECO:0000313" key="3">
    <source>
        <dbReference type="EMBL" id="SBT20196.1"/>
    </source>
</evidence>
<protein>
    <submittedName>
        <fullName evidence="2">Uncharacterized protein</fullName>
    </submittedName>
</protein>
<name>A0A1C3JN47_9GAMM</name>
<keyword evidence="1" id="KW-1133">Transmembrane helix</keyword>
<dbReference type="AlphaFoldDB" id="A0A1C3JN47"/>
<dbReference type="EMBL" id="FLRB01000006">
    <property type="protein sequence ID" value="SBT20196.1"/>
    <property type="molecule type" value="Genomic_DNA"/>
</dbReference>
<proteinExistence type="predicted"/>
<gene>
    <name evidence="2" type="ORF">MGA5115_00561</name>
    <name evidence="3" type="ORF">MGA5116_00779</name>
</gene>
<keyword evidence="1" id="KW-0472">Membrane</keyword>
<sequence>MSKPFAFLHKLAIRLGQNPRLALMKLIQGGLLFAFGVLMIFIANNLVIESIQRELIALLGLIISGLGITWSLIGYLSMSVLRIYHMLNKKD</sequence>
<accession>A0A1C3JN47</accession>
<reference evidence="2 5" key="2">
    <citation type="submission" date="2016-06" db="EMBL/GenBank/DDBJ databases">
        <authorList>
            <person name="Kjaerup R.B."/>
            <person name="Dalgaard T.S."/>
            <person name="Juul-Madsen H.R."/>
        </authorList>
    </citation>
    <scope>NUCLEOTIDE SEQUENCE [LARGE SCALE GENOMIC DNA]</scope>
    <source>
        <strain evidence="2 5">CECT 5115</strain>
    </source>
</reference>
<evidence type="ECO:0000313" key="2">
    <source>
        <dbReference type="EMBL" id="SBT16480.1"/>
    </source>
</evidence>
<dbReference type="Proteomes" id="UP000092871">
    <property type="component" value="Unassembled WGS sequence"/>
</dbReference>
<evidence type="ECO:0000313" key="5">
    <source>
        <dbReference type="Proteomes" id="UP000092871"/>
    </source>
</evidence>